<dbReference type="SUPFAM" id="SSF142823">
    <property type="entry name" value="ComB-like"/>
    <property type="match status" value="1"/>
</dbReference>
<gene>
    <name evidence="8" type="primary">comB</name>
    <name evidence="9" type="ORF">P6N53_13990</name>
</gene>
<evidence type="ECO:0000313" key="9">
    <source>
        <dbReference type="EMBL" id="MDO7788333.1"/>
    </source>
</evidence>
<keyword evidence="6 8" id="KW-0460">Magnesium</keyword>
<keyword evidence="5 8" id="KW-0378">Hydrolase</keyword>
<evidence type="ECO:0000256" key="4">
    <source>
        <dbReference type="ARBA" id="ARBA00021948"/>
    </source>
</evidence>
<dbReference type="FunFam" id="3.90.1560.10:FF:000001">
    <property type="entry name" value="Probable 2-phosphosulfolactate phosphatase"/>
    <property type="match status" value="1"/>
</dbReference>
<evidence type="ECO:0000256" key="5">
    <source>
        <dbReference type="ARBA" id="ARBA00022801"/>
    </source>
</evidence>
<sequence length="263" mass="28333">MRVSVIATAGNIAGEALSNKSVVMFDILRASSTISTALANGCKEVIPVIDVEDAFALARQLPEGSFILGGERGAIKVTGFHLGNSPLEYTASVVKDKTVIISTTNGTKAIRYAAGENGRVFIGSLLNCSSVAKALADLSKDIVLVCAGTRGKFSLEDTLAAGLVIKDLLKFFNKNPWQAKTQEHNKFYLEETPIFNNDALILEDAAVAALRLAEYYWQSPIQGLLDSLHGQKLLQLGLAADLDYCSKLNHLTNVPVFFNDKIL</sequence>
<dbReference type="Proteomes" id="UP001172911">
    <property type="component" value="Unassembled WGS sequence"/>
</dbReference>
<dbReference type="AlphaFoldDB" id="A0AAW7ZF06"/>
<keyword evidence="10" id="KW-1185">Reference proteome</keyword>
<accession>A0AAW7ZF06</accession>
<comment type="similarity">
    <text evidence="2 8">Belongs to the ComB family.</text>
</comment>
<evidence type="ECO:0000256" key="3">
    <source>
        <dbReference type="ARBA" id="ARBA00012953"/>
    </source>
</evidence>
<protein>
    <recommendedName>
        <fullName evidence="4 8">Probable 2-phosphosulfolactate phosphatase</fullName>
        <ecNumber evidence="3 8">3.1.3.71</ecNumber>
    </recommendedName>
</protein>
<proteinExistence type="inferred from homology"/>
<dbReference type="PANTHER" id="PTHR37311">
    <property type="entry name" value="2-PHOSPHOSULFOLACTATE PHOSPHATASE-RELATED"/>
    <property type="match status" value="1"/>
</dbReference>
<dbReference type="RefSeq" id="WP_304544172.1">
    <property type="nucleotide sequence ID" value="NZ_JARPTC010000021.1"/>
</dbReference>
<comment type="cofactor">
    <cofactor evidence="1 8">
        <name>Mg(2+)</name>
        <dbReference type="ChEBI" id="CHEBI:18420"/>
    </cofactor>
</comment>
<comment type="caution">
    <text evidence="9">The sequence shown here is derived from an EMBL/GenBank/DDBJ whole genome shotgun (WGS) entry which is preliminary data.</text>
</comment>
<evidence type="ECO:0000313" key="10">
    <source>
        <dbReference type="Proteomes" id="UP001172911"/>
    </source>
</evidence>
<dbReference type="GO" id="GO:0050532">
    <property type="term" value="F:2-phosphosulfolactate phosphatase activity"/>
    <property type="evidence" value="ECO:0007669"/>
    <property type="project" value="UniProtKB-UniRule"/>
</dbReference>
<evidence type="ECO:0000256" key="7">
    <source>
        <dbReference type="ARBA" id="ARBA00033711"/>
    </source>
</evidence>
<dbReference type="InterPro" id="IPR005238">
    <property type="entry name" value="ComB-like"/>
</dbReference>
<name>A0AAW7ZF06_9FIRM</name>
<dbReference type="GO" id="GO:0000287">
    <property type="term" value="F:magnesium ion binding"/>
    <property type="evidence" value="ECO:0007669"/>
    <property type="project" value="UniProtKB-UniRule"/>
</dbReference>
<dbReference type="Gene3D" id="3.90.1560.10">
    <property type="entry name" value="ComB-like"/>
    <property type="match status" value="1"/>
</dbReference>
<evidence type="ECO:0000256" key="1">
    <source>
        <dbReference type="ARBA" id="ARBA00001946"/>
    </source>
</evidence>
<reference evidence="9" key="2">
    <citation type="submission" date="2023-03" db="EMBL/GenBank/DDBJ databases">
        <authorList>
            <person name="Zhang Z."/>
        </authorList>
    </citation>
    <scope>NUCLEOTIDE SEQUENCE</scope>
    <source>
        <strain evidence="9">DSA</strain>
    </source>
</reference>
<dbReference type="EMBL" id="JARPTC010000021">
    <property type="protein sequence ID" value="MDO7788333.1"/>
    <property type="molecule type" value="Genomic_DNA"/>
</dbReference>
<evidence type="ECO:0000256" key="2">
    <source>
        <dbReference type="ARBA" id="ARBA00009997"/>
    </source>
</evidence>
<dbReference type="InterPro" id="IPR036702">
    <property type="entry name" value="ComB-like_sf"/>
</dbReference>
<dbReference type="PANTHER" id="PTHR37311:SF1">
    <property type="entry name" value="2-PHOSPHOSULFOLACTATE PHOSPHATASE-RELATED"/>
    <property type="match status" value="1"/>
</dbReference>
<organism evidence="9 10">
    <name type="scientific">Desulforamulus aquiferis</name>
    <dbReference type="NCBI Taxonomy" id="1397668"/>
    <lineage>
        <taxon>Bacteria</taxon>
        <taxon>Bacillati</taxon>
        <taxon>Bacillota</taxon>
        <taxon>Clostridia</taxon>
        <taxon>Eubacteriales</taxon>
        <taxon>Peptococcaceae</taxon>
        <taxon>Desulforamulus</taxon>
    </lineage>
</organism>
<dbReference type="Pfam" id="PF04029">
    <property type="entry name" value="2-ph_phosp"/>
    <property type="match status" value="1"/>
</dbReference>
<evidence type="ECO:0000256" key="6">
    <source>
        <dbReference type="ARBA" id="ARBA00022842"/>
    </source>
</evidence>
<comment type="catalytic activity">
    <reaction evidence="7 8">
        <text>(2R)-O-phospho-3-sulfolactate + H2O = (2R)-3-sulfolactate + phosphate</text>
        <dbReference type="Rhea" id="RHEA:23416"/>
        <dbReference type="ChEBI" id="CHEBI:15377"/>
        <dbReference type="ChEBI" id="CHEBI:15597"/>
        <dbReference type="ChEBI" id="CHEBI:43474"/>
        <dbReference type="ChEBI" id="CHEBI:58738"/>
        <dbReference type="EC" id="3.1.3.71"/>
    </reaction>
</comment>
<evidence type="ECO:0000256" key="8">
    <source>
        <dbReference type="HAMAP-Rule" id="MF_00490"/>
    </source>
</evidence>
<reference evidence="9" key="1">
    <citation type="journal article" date="2023" name="J. Hazard. Mater.">
        <title>Anaerobic biodegradation of pyrene and benzo[a]pyrene by a new sulfate-reducing Desulforamulus aquiferis strain DSA.</title>
        <authorList>
            <person name="Zhang Z."/>
            <person name="Sun J."/>
            <person name="Gong X."/>
            <person name="Wang C."/>
            <person name="Wang H."/>
        </authorList>
    </citation>
    <scope>NUCLEOTIDE SEQUENCE</scope>
    <source>
        <strain evidence="9">DSA</strain>
    </source>
</reference>
<dbReference type="EC" id="3.1.3.71" evidence="3 8"/>
<dbReference type="GO" id="GO:0050545">
    <property type="term" value="F:sulfopyruvate decarboxylase activity"/>
    <property type="evidence" value="ECO:0007669"/>
    <property type="project" value="TreeGrafter"/>
</dbReference>
<dbReference type="HAMAP" id="MF_00490">
    <property type="entry name" value="ComB"/>
    <property type="match status" value="1"/>
</dbReference>